<name>A0A1X9YYY0_9BACT</name>
<dbReference type="Pfam" id="PF19765">
    <property type="entry name" value="DUF6252"/>
    <property type="match status" value="1"/>
</dbReference>
<dbReference type="OrthoDB" id="949867at2"/>
<organism evidence="1 2">
    <name type="scientific">Pontibacter actiniarum</name>
    <dbReference type="NCBI Taxonomy" id="323450"/>
    <lineage>
        <taxon>Bacteria</taxon>
        <taxon>Pseudomonadati</taxon>
        <taxon>Bacteroidota</taxon>
        <taxon>Cytophagia</taxon>
        <taxon>Cytophagales</taxon>
        <taxon>Hymenobacteraceae</taxon>
        <taxon>Pontibacter</taxon>
    </lineage>
</organism>
<keyword evidence="1" id="KW-0614">Plasmid</keyword>
<keyword evidence="2" id="KW-1185">Reference proteome</keyword>
<dbReference type="EMBL" id="CP021236">
    <property type="protein sequence ID" value="ARS38012.1"/>
    <property type="molecule type" value="Genomic_DNA"/>
</dbReference>
<reference evidence="2" key="1">
    <citation type="submission" date="2017-05" db="EMBL/GenBank/DDBJ databases">
        <authorList>
            <person name="Ray J."/>
            <person name="Price M."/>
            <person name="Deutschbauer A."/>
        </authorList>
    </citation>
    <scope>NUCLEOTIDE SEQUENCE [LARGE SCALE GENOMIC DNA]</scope>
    <source>
        <strain evidence="2">DSM 19842</strain>
        <plasmid evidence="2">unnamed</plasmid>
    </source>
</reference>
<dbReference type="AlphaFoldDB" id="A0A1X9YYY0"/>
<proteinExistence type="predicted"/>
<dbReference type="Proteomes" id="UP000266292">
    <property type="component" value="Plasmid unnamed"/>
</dbReference>
<dbReference type="InterPro" id="IPR046219">
    <property type="entry name" value="DUF6252"/>
</dbReference>
<gene>
    <name evidence="1" type="ORF">CA264_20890</name>
</gene>
<evidence type="ECO:0000313" key="2">
    <source>
        <dbReference type="Proteomes" id="UP000266292"/>
    </source>
</evidence>
<accession>A0A1X9YYY0</accession>
<sequence>MKHKSKLLLLLFPFFLNTACKKDELKLLPDATQSGADTMGAIVNGKAWVANGGTGFNAPDPVEGGYHGTYTFDSTQNNVLIDAYRKDKTGFQIYLRGVFKPGEYPLNSTTNLFGGELKQPQNYGAYYVPGKLYMTTSKYKGMVIVTKADTINGIVSGTFAFKAVHGQDSVVVTNGRFDVSTF</sequence>
<dbReference type="RefSeq" id="WP_025603947.1">
    <property type="nucleotide sequence ID" value="NZ_CP021236.1"/>
</dbReference>
<geneLocation type="plasmid" evidence="1 2">
    <name>unnamed</name>
</geneLocation>
<evidence type="ECO:0000313" key="1">
    <source>
        <dbReference type="EMBL" id="ARS38012.1"/>
    </source>
</evidence>
<dbReference type="KEGG" id="pact:CA264_20890"/>
<protein>
    <submittedName>
        <fullName evidence="1">Uncharacterized protein</fullName>
    </submittedName>
</protein>
<dbReference type="STRING" id="709015.GCA_000472485_00180"/>